<dbReference type="InterPro" id="IPR002885">
    <property type="entry name" value="PPR_rpt"/>
</dbReference>
<name>A0AAN9QXQ7_PHACN</name>
<comment type="similarity">
    <text evidence="1">Belongs to the PPR family. P subfamily.</text>
</comment>
<sequence>MVLHVVTHIRVSSLVMWGRTNMAKEVYDEMLHTYDVTPDSCTYNVLIRGFCKNSKVEEGFRFCNEMASFNCDKDVVRRLLTVCVERGRFLRFRYFCSDHPESPNARLRSRNASKTAKNMADLINSKPWSNALVSPLPTPLSKTTVLRTLRLIKDPSKALHFFKWAQQSGFPHTAQSYFIMLQILGRHRNLNVARNLLFSIEKKSNGTVKLGDRFFNTLIRSYAEAGLFKESLKLFQTMKSIAVSPSVVTFNSVLSILLKRGRTNMAKEVYDEMLHTYGHSL</sequence>
<reference evidence="4 5" key="1">
    <citation type="submission" date="2024-01" db="EMBL/GenBank/DDBJ databases">
        <title>The genomes of 5 underutilized Papilionoideae crops provide insights into root nodulation and disease resistanc.</title>
        <authorList>
            <person name="Jiang F."/>
        </authorList>
    </citation>
    <scope>NUCLEOTIDE SEQUENCE [LARGE SCALE GENOMIC DNA]</scope>
    <source>
        <strain evidence="4">JINMINGXINNONG_FW02</strain>
        <tissue evidence="4">Leaves</tissue>
    </source>
</reference>
<dbReference type="PANTHER" id="PTHR47447:SF17">
    <property type="entry name" value="OS12G0638900 PROTEIN"/>
    <property type="match status" value="1"/>
</dbReference>
<evidence type="ECO:0000256" key="3">
    <source>
        <dbReference type="PROSITE-ProRule" id="PRU00708"/>
    </source>
</evidence>
<keyword evidence="2" id="KW-0677">Repeat</keyword>
<keyword evidence="5" id="KW-1185">Reference proteome</keyword>
<evidence type="ECO:0000313" key="5">
    <source>
        <dbReference type="Proteomes" id="UP001374584"/>
    </source>
</evidence>
<feature type="repeat" description="PPR" evidence="3">
    <location>
        <begin position="246"/>
        <end position="276"/>
    </location>
</feature>
<evidence type="ECO:0008006" key="6">
    <source>
        <dbReference type="Google" id="ProtNLM"/>
    </source>
</evidence>
<comment type="caution">
    <text evidence="4">The sequence shown here is derived from an EMBL/GenBank/DDBJ whole genome shotgun (WGS) entry which is preliminary data.</text>
</comment>
<accession>A0AAN9QXQ7</accession>
<dbReference type="Pfam" id="PF12854">
    <property type="entry name" value="PPR_1"/>
    <property type="match status" value="1"/>
</dbReference>
<dbReference type="NCBIfam" id="TIGR00756">
    <property type="entry name" value="PPR"/>
    <property type="match status" value="4"/>
</dbReference>
<evidence type="ECO:0000313" key="4">
    <source>
        <dbReference type="EMBL" id="KAK7354380.1"/>
    </source>
</evidence>
<dbReference type="Gene3D" id="1.25.40.10">
    <property type="entry name" value="Tetratricopeptide repeat domain"/>
    <property type="match status" value="2"/>
</dbReference>
<dbReference type="EMBL" id="JAYMYR010000007">
    <property type="protein sequence ID" value="KAK7354380.1"/>
    <property type="molecule type" value="Genomic_DNA"/>
</dbReference>
<feature type="repeat" description="PPR" evidence="3">
    <location>
        <begin position="39"/>
        <end position="73"/>
    </location>
</feature>
<dbReference type="InterPro" id="IPR011990">
    <property type="entry name" value="TPR-like_helical_dom_sf"/>
</dbReference>
<dbReference type="Proteomes" id="UP001374584">
    <property type="component" value="Unassembled WGS sequence"/>
</dbReference>
<protein>
    <recommendedName>
        <fullName evidence="6">Pentatricopeptide repeat-containing protein</fullName>
    </recommendedName>
</protein>
<dbReference type="Pfam" id="PF13041">
    <property type="entry name" value="PPR_2"/>
    <property type="match status" value="1"/>
</dbReference>
<dbReference type="PROSITE" id="PS51375">
    <property type="entry name" value="PPR"/>
    <property type="match status" value="3"/>
</dbReference>
<evidence type="ECO:0000256" key="1">
    <source>
        <dbReference type="ARBA" id="ARBA00007626"/>
    </source>
</evidence>
<dbReference type="PANTHER" id="PTHR47447">
    <property type="entry name" value="OS03G0856100 PROTEIN"/>
    <property type="match status" value="1"/>
</dbReference>
<proteinExistence type="inferred from homology"/>
<gene>
    <name evidence="4" type="ORF">VNO80_19841</name>
</gene>
<evidence type="ECO:0000256" key="2">
    <source>
        <dbReference type="ARBA" id="ARBA00022737"/>
    </source>
</evidence>
<dbReference type="AlphaFoldDB" id="A0AAN9QXQ7"/>
<organism evidence="4 5">
    <name type="scientific">Phaseolus coccineus</name>
    <name type="common">Scarlet runner bean</name>
    <name type="synonym">Phaseolus multiflorus</name>
    <dbReference type="NCBI Taxonomy" id="3886"/>
    <lineage>
        <taxon>Eukaryota</taxon>
        <taxon>Viridiplantae</taxon>
        <taxon>Streptophyta</taxon>
        <taxon>Embryophyta</taxon>
        <taxon>Tracheophyta</taxon>
        <taxon>Spermatophyta</taxon>
        <taxon>Magnoliopsida</taxon>
        <taxon>eudicotyledons</taxon>
        <taxon>Gunneridae</taxon>
        <taxon>Pentapetalae</taxon>
        <taxon>rosids</taxon>
        <taxon>fabids</taxon>
        <taxon>Fabales</taxon>
        <taxon>Fabaceae</taxon>
        <taxon>Papilionoideae</taxon>
        <taxon>50 kb inversion clade</taxon>
        <taxon>NPAAA clade</taxon>
        <taxon>indigoferoid/millettioid clade</taxon>
        <taxon>Phaseoleae</taxon>
        <taxon>Phaseolus</taxon>
    </lineage>
</organism>
<feature type="repeat" description="PPR" evidence="3">
    <location>
        <begin position="211"/>
        <end position="245"/>
    </location>
</feature>